<evidence type="ECO:0000256" key="8">
    <source>
        <dbReference type="ARBA" id="ARBA00023004"/>
    </source>
</evidence>
<evidence type="ECO:0000313" key="12">
    <source>
        <dbReference type="EMBL" id="GIY02615.1"/>
    </source>
</evidence>
<keyword evidence="7" id="KW-0256">Endoplasmic reticulum</keyword>
<accession>A0AAV4Q3L6</accession>
<comment type="function">
    <text evidence="2">May be involved in the metabolism of insect hormones and in the breakdown of synthetic insecticides.</text>
</comment>
<dbReference type="AlphaFoldDB" id="A0AAV4Q3L6"/>
<dbReference type="InterPro" id="IPR036396">
    <property type="entry name" value="Cyt_P450_sf"/>
</dbReference>
<dbReference type="InterPro" id="IPR050196">
    <property type="entry name" value="Cytochrome_P450_Monoox"/>
</dbReference>
<evidence type="ECO:0000313" key="13">
    <source>
        <dbReference type="Proteomes" id="UP001054945"/>
    </source>
</evidence>
<evidence type="ECO:0000256" key="9">
    <source>
        <dbReference type="ARBA" id="ARBA00023033"/>
    </source>
</evidence>
<dbReference type="PANTHER" id="PTHR24291:SF189">
    <property type="entry name" value="CYTOCHROME P450 4C3-RELATED"/>
    <property type="match status" value="1"/>
</dbReference>
<dbReference type="InterPro" id="IPR002403">
    <property type="entry name" value="Cyt_P450_E_grp-IV"/>
</dbReference>
<comment type="cofactor">
    <cofactor evidence="1 11">
        <name>heme</name>
        <dbReference type="ChEBI" id="CHEBI:30413"/>
    </cofactor>
</comment>
<evidence type="ECO:0000256" key="4">
    <source>
        <dbReference type="ARBA" id="ARBA00010617"/>
    </source>
</evidence>
<keyword evidence="13" id="KW-1185">Reference proteome</keyword>
<evidence type="ECO:0000256" key="6">
    <source>
        <dbReference type="ARBA" id="ARBA00022723"/>
    </source>
</evidence>
<sequence>MLISWCRRRFTSGAGQRTLRWELSARDPLSVADLNEFKYLECVLKTPSSSTCNYQKTCNYEDISICGHTIPKRTHVIVAPFFVHREEDVFPDPEKFDPDRFLPESSSHIPECAYIPFAAGPSDCIGRIFAEMEVKILVCHILRNFSSTLWTRGTKRFPSSKSISNRLNPPASNFDVDNSELFLNGPFKS</sequence>
<comment type="caution">
    <text evidence="12">The sequence shown here is derived from an EMBL/GenBank/DDBJ whole genome shotgun (WGS) entry which is preliminary data.</text>
</comment>
<keyword evidence="10" id="KW-0472">Membrane</keyword>
<dbReference type="PANTHER" id="PTHR24291">
    <property type="entry name" value="CYTOCHROME P450 FAMILY 4"/>
    <property type="match status" value="1"/>
</dbReference>
<evidence type="ECO:0000256" key="7">
    <source>
        <dbReference type="ARBA" id="ARBA00022824"/>
    </source>
</evidence>
<name>A0AAV4Q3L6_CAEEX</name>
<keyword evidence="9" id="KW-0560">Oxidoreductase</keyword>
<evidence type="ECO:0000256" key="11">
    <source>
        <dbReference type="PIRSR" id="PIRSR602403-1"/>
    </source>
</evidence>
<dbReference type="GO" id="GO:0004497">
    <property type="term" value="F:monooxygenase activity"/>
    <property type="evidence" value="ECO:0007669"/>
    <property type="project" value="UniProtKB-KW"/>
</dbReference>
<evidence type="ECO:0000256" key="10">
    <source>
        <dbReference type="ARBA" id="ARBA00023136"/>
    </source>
</evidence>
<organism evidence="12 13">
    <name type="scientific">Caerostris extrusa</name>
    <name type="common">Bark spider</name>
    <name type="synonym">Caerostris bankana</name>
    <dbReference type="NCBI Taxonomy" id="172846"/>
    <lineage>
        <taxon>Eukaryota</taxon>
        <taxon>Metazoa</taxon>
        <taxon>Ecdysozoa</taxon>
        <taxon>Arthropoda</taxon>
        <taxon>Chelicerata</taxon>
        <taxon>Arachnida</taxon>
        <taxon>Araneae</taxon>
        <taxon>Araneomorphae</taxon>
        <taxon>Entelegynae</taxon>
        <taxon>Araneoidea</taxon>
        <taxon>Araneidae</taxon>
        <taxon>Caerostris</taxon>
    </lineage>
</organism>
<dbReference type="SUPFAM" id="SSF48264">
    <property type="entry name" value="Cytochrome P450"/>
    <property type="match status" value="1"/>
</dbReference>
<dbReference type="Gene3D" id="1.10.630.10">
    <property type="entry name" value="Cytochrome P450"/>
    <property type="match status" value="1"/>
</dbReference>
<feature type="binding site" description="axial binding residue" evidence="11">
    <location>
        <position position="124"/>
    </location>
    <ligand>
        <name>heme</name>
        <dbReference type="ChEBI" id="CHEBI:30413"/>
    </ligand>
    <ligandPart>
        <name>Fe</name>
        <dbReference type="ChEBI" id="CHEBI:18248"/>
    </ligandPart>
</feature>
<evidence type="ECO:0000256" key="2">
    <source>
        <dbReference type="ARBA" id="ARBA00003690"/>
    </source>
</evidence>
<comment type="subcellular location">
    <subcellularLocation>
        <location evidence="3">Endoplasmic reticulum membrane</location>
    </subcellularLocation>
</comment>
<evidence type="ECO:0000256" key="3">
    <source>
        <dbReference type="ARBA" id="ARBA00004586"/>
    </source>
</evidence>
<keyword evidence="6 11" id="KW-0479">Metal-binding</keyword>
<dbReference type="GO" id="GO:0016705">
    <property type="term" value="F:oxidoreductase activity, acting on paired donors, with incorporation or reduction of molecular oxygen"/>
    <property type="evidence" value="ECO:0007669"/>
    <property type="project" value="InterPro"/>
</dbReference>
<dbReference type="GO" id="GO:0005506">
    <property type="term" value="F:iron ion binding"/>
    <property type="evidence" value="ECO:0007669"/>
    <property type="project" value="InterPro"/>
</dbReference>
<gene>
    <name evidence="12" type="primary">Cyp4c3</name>
    <name evidence="12" type="ORF">CEXT_236701</name>
</gene>
<keyword evidence="9" id="KW-0503">Monooxygenase</keyword>
<evidence type="ECO:0000256" key="5">
    <source>
        <dbReference type="ARBA" id="ARBA00022617"/>
    </source>
</evidence>
<proteinExistence type="inferred from homology"/>
<reference evidence="12 13" key="1">
    <citation type="submission" date="2021-06" db="EMBL/GenBank/DDBJ databases">
        <title>Caerostris extrusa draft genome.</title>
        <authorList>
            <person name="Kono N."/>
            <person name="Arakawa K."/>
        </authorList>
    </citation>
    <scope>NUCLEOTIDE SEQUENCE [LARGE SCALE GENOMIC DNA]</scope>
</reference>
<protein>
    <submittedName>
        <fullName evidence="12">Cytochrome P450 4c3</fullName>
    </submittedName>
</protein>
<evidence type="ECO:0000256" key="1">
    <source>
        <dbReference type="ARBA" id="ARBA00001971"/>
    </source>
</evidence>
<comment type="similarity">
    <text evidence="4">Belongs to the cytochrome P450 family.</text>
</comment>
<keyword evidence="5 11" id="KW-0349">Heme</keyword>
<dbReference type="InterPro" id="IPR001128">
    <property type="entry name" value="Cyt_P450"/>
</dbReference>
<keyword evidence="8 11" id="KW-0408">Iron</keyword>
<dbReference type="GO" id="GO:0020037">
    <property type="term" value="F:heme binding"/>
    <property type="evidence" value="ECO:0007669"/>
    <property type="project" value="InterPro"/>
</dbReference>
<dbReference type="EMBL" id="BPLR01005467">
    <property type="protein sequence ID" value="GIY02615.1"/>
    <property type="molecule type" value="Genomic_DNA"/>
</dbReference>
<dbReference type="Pfam" id="PF00067">
    <property type="entry name" value="p450"/>
    <property type="match status" value="1"/>
</dbReference>
<dbReference type="Proteomes" id="UP001054945">
    <property type="component" value="Unassembled WGS sequence"/>
</dbReference>
<dbReference type="PRINTS" id="PR00465">
    <property type="entry name" value="EP450IV"/>
</dbReference>
<dbReference type="GO" id="GO:0005789">
    <property type="term" value="C:endoplasmic reticulum membrane"/>
    <property type="evidence" value="ECO:0007669"/>
    <property type="project" value="UniProtKB-SubCell"/>
</dbReference>